<dbReference type="InterPro" id="IPR040079">
    <property type="entry name" value="Glutathione_S-Trfase"/>
</dbReference>
<dbReference type="Gene3D" id="1.20.1050.10">
    <property type="match status" value="1"/>
</dbReference>
<gene>
    <name evidence="3" type="ORF">C2E21_5661</name>
</gene>
<dbReference type="Gene3D" id="3.40.30.10">
    <property type="entry name" value="Glutaredoxin"/>
    <property type="match status" value="1"/>
</dbReference>
<dbReference type="GO" id="GO:0016740">
    <property type="term" value="F:transferase activity"/>
    <property type="evidence" value="ECO:0007669"/>
    <property type="project" value="UniProtKB-KW"/>
</dbReference>
<dbReference type="EMBL" id="LHPG02000010">
    <property type="protein sequence ID" value="PRW50748.1"/>
    <property type="molecule type" value="Genomic_DNA"/>
</dbReference>
<dbReference type="InterPro" id="IPR004045">
    <property type="entry name" value="Glutathione_S-Trfase_N"/>
</dbReference>
<feature type="domain" description="GST C-terminal" evidence="2">
    <location>
        <begin position="92"/>
        <end position="244"/>
    </location>
</feature>
<evidence type="ECO:0000259" key="1">
    <source>
        <dbReference type="PROSITE" id="PS50404"/>
    </source>
</evidence>
<name>A0A2P6TN50_CHLSO</name>
<dbReference type="PANTHER" id="PTHR44750">
    <property type="entry name" value="GLUTATHIONE S-TRANSFERASE T1-RELATED"/>
    <property type="match status" value="1"/>
</dbReference>
<dbReference type="InterPro" id="IPR036282">
    <property type="entry name" value="Glutathione-S-Trfase_C_sf"/>
</dbReference>
<dbReference type="CDD" id="cd03050">
    <property type="entry name" value="GST_N_Theta"/>
    <property type="match status" value="1"/>
</dbReference>
<dbReference type="InterPro" id="IPR036249">
    <property type="entry name" value="Thioredoxin-like_sf"/>
</dbReference>
<dbReference type="Proteomes" id="UP000239899">
    <property type="component" value="Unassembled WGS sequence"/>
</dbReference>
<comment type="caution">
    <text evidence="3">The sequence shown here is derived from an EMBL/GenBank/DDBJ whole genome shotgun (WGS) entry which is preliminary data.</text>
</comment>
<dbReference type="InterPro" id="IPR040075">
    <property type="entry name" value="GST_N_Theta"/>
</dbReference>
<dbReference type="SUPFAM" id="SSF52833">
    <property type="entry name" value="Thioredoxin-like"/>
    <property type="match status" value="1"/>
</dbReference>
<dbReference type="AlphaFoldDB" id="A0A2P6TN50"/>
<dbReference type="SUPFAM" id="SSF47616">
    <property type="entry name" value="GST C-terminal domain-like"/>
    <property type="match status" value="1"/>
</dbReference>
<accession>A0A2P6TN50</accession>
<proteinExistence type="predicted"/>
<organism evidence="3 4">
    <name type="scientific">Chlorella sorokiniana</name>
    <name type="common">Freshwater green alga</name>
    <dbReference type="NCBI Taxonomy" id="3076"/>
    <lineage>
        <taxon>Eukaryota</taxon>
        <taxon>Viridiplantae</taxon>
        <taxon>Chlorophyta</taxon>
        <taxon>core chlorophytes</taxon>
        <taxon>Trebouxiophyceae</taxon>
        <taxon>Chlorellales</taxon>
        <taxon>Chlorellaceae</taxon>
        <taxon>Chlorella clade</taxon>
        <taxon>Chlorella</taxon>
    </lineage>
</organism>
<protein>
    <submittedName>
        <fullName evidence="3">Glutathione S-transferase T1-like</fullName>
    </submittedName>
</protein>
<dbReference type="Pfam" id="PF02798">
    <property type="entry name" value="GST_N"/>
    <property type="match status" value="1"/>
</dbReference>
<evidence type="ECO:0000313" key="4">
    <source>
        <dbReference type="Proteomes" id="UP000239899"/>
    </source>
</evidence>
<reference evidence="3 4" key="1">
    <citation type="journal article" date="2018" name="Plant J.">
        <title>Genome sequences of Chlorella sorokiniana UTEX 1602 and Micractinium conductrix SAG 241.80: implications to maltose excretion by a green alga.</title>
        <authorList>
            <person name="Arriola M.B."/>
            <person name="Velmurugan N."/>
            <person name="Zhang Y."/>
            <person name="Plunkett M.H."/>
            <person name="Hondzo H."/>
            <person name="Barney B.M."/>
        </authorList>
    </citation>
    <scope>NUCLEOTIDE SEQUENCE [LARGE SCALE GENOMIC DNA]</scope>
    <source>
        <strain evidence="4">UTEX 1602</strain>
    </source>
</reference>
<feature type="domain" description="GST N-terminal" evidence="1">
    <location>
        <begin position="5"/>
        <end position="86"/>
    </location>
</feature>
<dbReference type="PROSITE" id="PS50405">
    <property type="entry name" value="GST_CTER"/>
    <property type="match status" value="1"/>
</dbReference>
<dbReference type="SFLD" id="SFLDS00019">
    <property type="entry name" value="Glutathione_Transferase_(cytos"/>
    <property type="match status" value="1"/>
</dbReference>
<sequence length="244" mass="27303">MEAPAQLKLFVDRMSQPSRTCLLFCKLAGIPFEEVRINIGRAQQRSPEFRAVNPLGKVPALQDGNFDLGESGAILRYLCDTRSLADHWYPRDPRARARVCSVLDWHGSTLRVGSMVTVWNRAISISLGFQGDEQLVASYGLPTLKAALKTIDGVWLREGPFLAGQQRPSIADLLLSCELEQLCLLDGAAQGPTMADLLAPHTRLQAWLQRLRQDCAPHYDEVHALLRKSRDRLVSLKQRHPSKL</sequence>
<dbReference type="SFLD" id="SFLDG00358">
    <property type="entry name" value="Main_(cytGST)"/>
    <property type="match status" value="1"/>
</dbReference>
<dbReference type="OrthoDB" id="422574at2759"/>
<evidence type="ECO:0000313" key="3">
    <source>
        <dbReference type="EMBL" id="PRW50748.1"/>
    </source>
</evidence>
<dbReference type="STRING" id="3076.A0A2P6TN50"/>
<dbReference type="InterPro" id="IPR043377">
    <property type="entry name" value="GSTT1/2/3"/>
</dbReference>
<dbReference type="PROSITE" id="PS50404">
    <property type="entry name" value="GST_NTER"/>
    <property type="match status" value="1"/>
</dbReference>
<keyword evidence="4" id="KW-1185">Reference proteome</keyword>
<dbReference type="PANTHER" id="PTHR44750:SF1">
    <property type="entry name" value="GLUTATHIONE S-TRANSFERASE T1-RELATED"/>
    <property type="match status" value="1"/>
</dbReference>
<evidence type="ECO:0000259" key="2">
    <source>
        <dbReference type="PROSITE" id="PS50405"/>
    </source>
</evidence>
<dbReference type="InterPro" id="IPR010987">
    <property type="entry name" value="Glutathione-S-Trfase_C-like"/>
</dbReference>